<evidence type="ECO:0000313" key="1">
    <source>
        <dbReference type="EMBL" id="KAG8061424.1"/>
    </source>
</evidence>
<accession>A0A8J5S6M1</accession>
<reference evidence="1" key="2">
    <citation type="submission" date="2021-02" db="EMBL/GenBank/DDBJ databases">
        <authorList>
            <person name="Kimball J.A."/>
            <person name="Haas M.W."/>
            <person name="Macchietto M."/>
            <person name="Kono T."/>
            <person name="Duquette J."/>
            <person name="Shao M."/>
        </authorList>
    </citation>
    <scope>NUCLEOTIDE SEQUENCE</scope>
    <source>
        <tissue evidence="1">Fresh leaf tissue</tissue>
    </source>
</reference>
<dbReference type="Proteomes" id="UP000729402">
    <property type="component" value="Unassembled WGS sequence"/>
</dbReference>
<protein>
    <submittedName>
        <fullName evidence="1">Uncharacterized protein</fullName>
    </submittedName>
</protein>
<organism evidence="1 2">
    <name type="scientific">Zizania palustris</name>
    <name type="common">Northern wild rice</name>
    <dbReference type="NCBI Taxonomy" id="103762"/>
    <lineage>
        <taxon>Eukaryota</taxon>
        <taxon>Viridiplantae</taxon>
        <taxon>Streptophyta</taxon>
        <taxon>Embryophyta</taxon>
        <taxon>Tracheophyta</taxon>
        <taxon>Spermatophyta</taxon>
        <taxon>Magnoliopsida</taxon>
        <taxon>Liliopsida</taxon>
        <taxon>Poales</taxon>
        <taxon>Poaceae</taxon>
        <taxon>BOP clade</taxon>
        <taxon>Oryzoideae</taxon>
        <taxon>Oryzeae</taxon>
        <taxon>Zizaniinae</taxon>
        <taxon>Zizania</taxon>
    </lineage>
</organism>
<evidence type="ECO:0000313" key="2">
    <source>
        <dbReference type="Proteomes" id="UP000729402"/>
    </source>
</evidence>
<reference evidence="1" key="1">
    <citation type="journal article" date="2021" name="bioRxiv">
        <title>Whole Genome Assembly and Annotation of Northern Wild Rice, Zizania palustris L., Supports a Whole Genome Duplication in the Zizania Genus.</title>
        <authorList>
            <person name="Haas M."/>
            <person name="Kono T."/>
            <person name="Macchietto M."/>
            <person name="Millas R."/>
            <person name="McGilp L."/>
            <person name="Shao M."/>
            <person name="Duquette J."/>
            <person name="Hirsch C.N."/>
            <person name="Kimball J."/>
        </authorList>
    </citation>
    <scope>NUCLEOTIDE SEQUENCE</scope>
    <source>
        <tissue evidence="1">Fresh leaf tissue</tissue>
    </source>
</reference>
<gene>
    <name evidence="1" type="ORF">GUJ93_ZPchr0003g16944</name>
</gene>
<dbReference type="EMBL" id="JAAALK010000286">
    <property type="protein sequence ID" value="KAG8061424.1"/>
    <property type="molecule type" value="Genomic_DNA"/>
</dbReference>
<comment type="caution">
    <text evidence="1">The sequence shown here is derived from an EMBL/GenBank/DDBJ whole genome shotgun (WGS) entry which is preliminary data.</text>
</comment>
<dbReference type="OrthoDB" id="288987at2759"/>
<keyword evidence="2" id="KW-1185">Reference proteome</keyword>
<sequence>MDKFLTKNVSSRSTSSELCQEDAENMRGQQVLIDWVWNYFVSKRSDRLHSSQCIFITEDLDRALRSKAGWQRLVKRGVHILRKPHYQAIVLYLGT</sequence>
<dbReference type="AlphaFoldDB" id="A0A8J5S6M1"/>
<name>A0A8J5S6M1_ZIZPA</name>
<proteinExistence type="predicted"/>